<reference evidence="1 2" key="1">
    <citation type="submission" date="2024-02" db="EMBL/GenBank/DDBJ databases">
        <title>Expansion and revision of Xanthobacter and proposal of Roseixanthobacter gen. nov.</title>
        <authorList>
            <person name="Soltysiak M.P.M."/>
            <person name="Jalihal A."/>
            <person name="Ory A."/>
            <person name="Chrisophersen C."/>
            <person name="Lee A.D."/>
            <person name="Boulton J."/>
            <person name="Springer M."/>
        </authorList>
    </citation>
    <scope>NUCLEOTIDE SEQUENCE [LARGE SCALE GENOMIC DNA]</scope>
    <source>
        <strain evidence="1 2">23A</strain>
    </source>
</reference>
<accession>A0ABW6ZPR3</accession>
<gene>
    <name evidence="1" type="ORF">V5F32_00865</name>
</gene>
<name>A0ABW6ZPR3_9HYPH</name>
<dbReference type="RefSeq" id="WP_393990796.1">
    <property type="nucleotide sequence ID" value="NZ_JBAFVH010000001.1"/>
</dbReference>
<keyword evidence="2" id="KW-1185">Reference proteome</keyword>
<organism evidence="1 2">
    <name type="scientific">Xanthobacter oligotrophicus</name>
    <dbReference type="NCBI Taxonomy" id="2607286"/>
    <lineage>
        <taxon>Bacteria</taxon>
        <taxon>Pseudomonadati</taxon>
        <taxon>Pseudomonadota</taxon>
        <taxon>Alphaproteobacteria</taxon>
        <taxon>Hyphomicrobiales</taxon>
        <taxon>Xanthobacteraceae</taxon>
        <taxon>Xanthobacter</taxon>
    </lineage>
</organism>
<sequence>MACRCSERRTLLKAAGAAMLKGDVRGAGAQVSAAGRTLAEDARSGALAKEARRLAASKLTLRRR</sequence>
<protein>
    <submittedName>
        <fullName evidence="1">Uncharacterized protein</fullName>
    </submittedName>
</protein>
<comment type="caution">
    <text evidence="1">The sequence shown here is derived from an EMBL/GenBank/DDBJ whole genome shotgun (WGS) entry which is preliminary data.</text>
</comment>
<proteinExistence type="predicted"/>
<evidence type="ECO:0000313" key="1">
    <source>
        <dbReference type="EMBL" id="MFG1370708.1"/>
    </source>
</evidence>
<dbReference type="EMBL" id="JBAFVH010000001">
    <property type="protein sequence ID" value="MFG1370708.1"/>
    <property type="molecule type" value="Genomic_DNA"/>
</dbReference>
<evidence type="ECO:0000313" key="2">
    <source>
        <dbReference type="Proteomes" id="UP001604002"/>
    </source>
</evidence>
<dbReference type="Proteomes" id="UP001604002">
    <property type="component" value="Unassembled WGS sequence"/>
</dbReference>